<feature type="region of interest" description="Disordered" evidence="1">
    <location>
        <begin position="1"/>
        <end position="65"/>
    </location>
</feature>
<reference evidence="3" key="1">
    <citation type="journal article" date="2019" name="Int. J. Syst. Evol. Microbiol.">
        <title>The Global Catalogue of Microorganisms (GCM) 10K type strain sequencing project: providing services to taxonomists for standard genome sequencing and annotation.</title>
        <authorList>
            <consortium name="The Broad Institute Genomics Platform"/>
            <consortium name="The Broad Institute Genome Sequencing Center for Infectious Disease"/>
            <person name="Wu L."/>
            <person name="Ma J."/>
        </authorList>
    </citation>
    <scope>NUCLEOTIDE SEQUENCE [LARGE SCALE GENOMIC DNA]</scope>
    <source>
        <strain evidence="3">JCM 4737</strain>
    </source>
</reference>
<keyword evidence="3" id="KW-1185">Reference proteome</keyword>
<evidence type="ECO:0000313" key="2">
    <source>
        <dbReference type="EMBL" id="GHB25987.1"/>
    </source>
</evidence>
<gene>
    <name evidence="2" type="ORF">GCM10010346_56990</name>
</gene>
<sequence>MHRDEILRRDGVGDLRPASPAGQMLEAAPRESSHAQRQTDAEVAPRIPHGLRIGDGSTQPFFERP</sequence>
<proteinExistence type="predicted"/>
<accession>A0ABQ3EC30</accession>
<feature type="compositionally biased region" description="Polar residues" evidence="1">
    <location>
        <begin position="56"/>
        <end position="65"/>
    </location>
</feature>
<dbReference type="Proteomes" id="UP000599437">
    <property type="component" value="Unassembled WGS sequence"/>
</dbReference>
<feature type="compositionally biased region" description="Basic and acidic residues" evidence="1">
    <location>
        <begin position="28"/>
        <end position="40"/>
    </location>
</feature>
<dbReference type="EMBL" id="BMVO01000027">
    <property type="protein sequence ID" value="GHB25987.1"/>
    <property type="molecule type" value="Genomic_DNA"/>
</dbReference>
<evidence type="ECO:0000313" key="3">
    <source>
        <dbReference type="Proteomes" id="UP000599437"/>
    </source>
</evidence>
<feature type="compositionally biased region" description="Basic and acidic residues" evidence="1">
    <location>
        <begin position="1"/>
        <end position="13"/>
    </location>
</feature>
<evidence type="ECO:0000256" key="1">
    <source>
        <dbReference type="SAM" id="MobiDB-lite"/>
    </source>
</evidence>
<organism evidence="2 3">
    <name type="scientific">Streptomyces chryseus</name>
    <dbReference type="NCBI Taxonomy" id="68186"/>
    <lineage>
        <taxon>Bacteria</taxon>
        <taxon>Bacillati</taxon>
        <taxon>Actinomycetota</taxon>
        <taxon>Actinomycetes</taxon>
        <taxon>Kitasatosporales</taxon>
        <taxon>Streptomycetaceae</taxon>
        <taxon>Streptomyces</taxon>
    </lineage>
</organism>
<comment type="caution">
    <text evidence="2">The sequence shown here is derived from an EMBL/GenBank/DDBJ whole genome shotgun (WGS) entry which is preliminary data.</text>
</comment>
<name>A0ABQ3EC30_9ACTN</name>
<protein>
    <submittedName>
        <fullName evidence="2">Uncharacterized protein</fullName>
    </submittedName>
</protein>